<dbReference type="PANTHER" id="PTHR30006">
    <property type="entry name" value="THIAMINE-BINDING PERIPLASMIC PROTEIN-RELATED"/>
    <property type="match status" value="1"/>
</dbReference>
<dbReference type="GO" id="GO:0030288">
    <property type="term" value="C:outer membrane-bounded periplasmic space"/>
    <property type="evidence" value="ECO:0007669"/>
    <property type="project" value="TreeGrafter"/>
</dbReference>
<evidence type="ECO:0000313" key="3">
    <source>
        <dbReference type="EMBL" id="TDQ53427.1"/>
    </source>
</evidence>
<reference evidence="3 4" key="1">
    <citation type="submission" date="2019-03" db="EMBL/GenBank/DDBJ databases">
        <title>Genomic Encyclopedia of Type Strains, Phase IV (KMG-IV): sequencing the most valuable type-strain genomes for metagenomic binning, comparative biology and taxonomic classification.</title>
        <authorList>
            <person name="Goeker M."/>
        </authorList>
    </citation>
    <scope>NUCLEOTIDE SEQUENCE [LARGE SCALE GENOMIC DNA]</scope>
    <source>
        <strain evidence="3 4">DSM 46770</strain>
    </source>
</reference>
<gene>
    <name evidence="3" type="ORF">EV190_104217</name>
</gene>
<protein>
    <submittedName>
        <fullName evidence="3">Putative spermidine/putrescine transport system substrate-binding protein</fullName>
    </submittedName>
</protein>
<organism evidence="3 4">
    <name type="scientific">Actinorugispora endophytica</name>
    <dbReference type="NCBI Taxonomy" id="1605990"/>
    <lineage>
        <taxon>Bacteria</taxon>
        <taxon>Bacillati</taxon>
        <taxon>Actinomycetota</taxon>
        <taxon>Actinomycetes</taxon>
        <taxon>Streptosporangiales</taxon>
        <taxon>Nocardiopsidaceae</taxon>
        <taxon>Actinorugispora</taxon>
    </lineage>
</organism>
<name>A0A4R6V547_9ACTN</name>
<evidence type="ECO:0000313" key="4">
    <source>
        <dbReference type="Proteomes" id="UP000295281"/>
    </source>
</evidence>
<dbReference type="GO" id="GO:0030975">
    <property type="term" value="F:thiamine binding"/>
    <property type="evidence" value="ECO:0007669"/>
    <property type="project" value="TreeGrafter"/>
</dbReference>
<dbReference type="EMBL" id="SNYN01000004">
    <property type="protein sequence ID" value="TDQ53427.1"/>
    <property type="molecule type" value="Genomic_DNA"/>
</dbReference>
<dbReference type="Proteomes" id="UP000295281">
    <property type="component" value="Unassembled WGS sequence"/>
</dbReference>
<dbReference type="GO" id="GO:0015888">
    <property type="term" value="P:thiamine transport"/>
    <property type="evidence" value="ECO:0007669"/>
    <property type="project" value="TreeGrafter"/>
</dbReference>
<evidence type="ECO:0000256" key="1">
    <source>
        <dbReference type="ARBA" id="ARBA00022729"/>
    </source>
</evidence>
<dbReference type="Pfam" id="PF13343">
    <property type="entry name" value="SBP_bac_6"/>
    <property type="match status" value="1"/>
</dbReference>
<sequence length="387" mass="39998">MVSAVRNRPEHPDRRRAAFAAVLGGLLLPAACGAPPAPPGVDADRGDAATATSAEVLGGMDALIEAAQAEGELNVVTPQPDRVDYGEMISAFEDKYDIKVNPASPDDSGQEGSDAVGQDAGADRAPDVFDLGQAVAPADADERFAAYRVETWDDIADDIKHPDGRYVGGYTGFMSIGYDAGEVPAPTGVGDLLGGDYRGKVALNGDPTRAGAAFSGVVMAALGNGGGADDVEPGVDFFAELDDAGNLLPVDPTPATIASGETPVVIDWDHANARQAAELEGEVDWRVVVPEGAVVSSYCHQAIDKDAPHPAAARLWQEFVFSDEGQGIYLDGFARPARARAMEAAGTIDAEALAALPEAEGEPVALTGGQRAAADRYLAENWADAVS</sequence>
<accession>A0A4R6V547</accession>
<proteinExistence type="predicted"/>
<dbReference type="GO" id="GO:0030976">
    <property type="term" value="F:thiamine pyrophosphate binding"/>
    <property type="evidence" value="ECO:0007669"/>
    <property type="project" value="TreeGrafter"/>
</dbReference>
<dbReference type="PANTHER" id="PTHR30006:SF2">
    <property type="entry name" value="ABC TRANSPORTER SUBSTRATE-BINDING PROTEIN"/>
    <property type="match status" value="1"/>
</dbReference>
<evidence type="ECO:0000256" key="2">
    <source>
        <dbReference type="SAM" id="MobiDB-lite"/>
    </source>
</evidence>
<feature type="region of interest" description="Disordered" evidence="2">
    <location>
        <begin position="99"/>
        <end position="124"/>
    </location>
</feature>
<dbReference type="AlphaFoldDB" id="A0A4R6V547"/>
<keyword evidence="4" id="KW-1185">Reference proteome</keyword>
<dbReference type="Gene3D" id="3.40.190.10">
    <property type="entry name" value="Periplasmic binding protein-like II"/>
    <property type="match status" value="2"/>
</dbReference>
<keyword evidence="1" id="KW-0732">Signal</keyword>
<dbReference type="SUPFAM" id="SSF53850">
    <property type="entry name" value="Periplasmic binding protein-like II"/>
    <property type="match status" value="1"/>
</dbReference>
<comment type="caution">
    <text evidence="3">The sequence shown here is derived from an EMBL/GenBank/DDBJ whole genome shotgun (WGS) entry which is preliminary data.</text>
</comment>